<evidence type="ECO:0000313" key="13">
    <source>
        <dbReference type="Proteomes" id="UP000663882"/>
    </source>
</evidence>
<dbReference type="Pfam" id="PF01129">
    <property type="entry name" value="ART"/>
    <property type="match status" value="1"/>
</dbReference>
<evidence type="ECO:0000256" key="10">
    <source>
        <dbReference type="RuleBase" id="RU361228"/>
    </source>
</evidence>
<keyword evidence="7" id="KW-0548">Nucleotidyltransferase</keyword>
<organism evidence="11 13">
    <name type="scientific">Rotaria sordida</name>
    <dbReference type="NCBI Taxonomy" id="392033"/>
    <lineage>
        <taxon>Eukaryota</taxon>
        <taxon>Metazoa</taxon>
        <taxon>Spiralia</taxon>
        <taxon>Gnathifera</taxon>
        <taxon>Rotifera</taxon>
        <taxon>Eurotatoria</taxon>
        <taxon>Bdelloidea</taxon>
        <taxon>Philodinida</taxon>
        <taxon>Philodinidae</taxon>
        <taxon>Rotaria</taxon>
    </lineage>
</organism>
<dbReference type="GO" id="GO:0005576">
    <property type="term" value="C:extracellular region"/>
    <property type="evidence" value="ECO:0007669"/>
    <property type="project" value="UniProtKB-SubCell"/>
</dbReference>
<keyword evidence="3" id="KW-0964">Secreted</keyword>
<dbReference type="Proteomes" id="UP000663882">
    <property type="component" value="Unassembled WGS sequence"/>
</dbReference>
<dbReference type="GO" id="GO:0090729">
    <property type="term" value="F:toxin activity"/>
    <property type="evidence" value="ECO:0007669"/>
    <property type="project" value="UniProtKB-KW"/>
</dbReference>
<comment type="caution">
    <text evidence="11">The sequence shown here is derived from an EMBL/GenBank/DDBJ whole genome shotgun (WGS) entry which is preliminary data.</text>
</comment>
<dbReference type="PROSITE" id="PS51996">
    <property type="entry name" value="TR_MART"/>
    <property type="match status" value="1"/>
</dbReference>
<gene>
    <name evidence="12" type="ORF">OTI717_LOCUS5071</name>
    <name evidence="11" type="ORF">RFH988_LOCUS16541</name>
</gene>
<reference evidence="11" key="1">
    <citation type="submission" date="2021-02" db="EMBL/GenBank/DDBJ databases">
        <authorList>
            <person name="Nowell W R."/>
        </authorList>
    </citation>
    <scope>NUCLEOTIDE SEQUENCE</scope>
</reference>
<dbReference type="PANTHER" id="PTHR10339:SF25">
    <property type="entry name" value="SECRETED EXOENZYME S"/>
    <property type="match status" value="1"/>
</dbReference>
<dbReference type="EMBL" id="CAJNOO010000850">
    <property type="protein sequence ID" value="CAF1047332.1"/>
    <property type="molecule type" value="Genomic_DNA"/>
</dbReference>
<evidence type="ECO:0000256" key="7">
    <source>
        <dbReference type="ARBA" id="ARBA00022695"/>
    </source>
</evidence>
<evidence type="ECO:0000256" key="2">
    <source>
        <dbReference type="ARBA" id="ARBA00009558"/>
    </source>
</evidence>
<keyword evidence="4" id="KW-0800">Toxin</keyword>
<dbReference type="AlphaFoldDB" id="A0A814KBY8"/>
<sequence length="328" mass="37041">MPFSSAGNTFTRLTDVQLEPDKFLSPIEGHEKVQLVSLEQAIQPLLSIVPDIDRRAFIALQRCQNPADNLTTDESAAIFLYTMEWPNCVYLRLNETLTKEDRNQLLPWFSYLKLLLTALFKLPSTKCTVWRGVKGLDLTTKYPENKTTVWWRFSSSTTTVKVLESAQFLGQHGLRTMFNIECLNGKVIKNHSNYQQENEVLLLSGIQFEVISHLNAGNGLQIIHMKELENPRYIMLEPPFPIVTFQHVASSTPIASSPAVPSSSATRIAQHATTAAQSTRSDDDSMPHYTPFASSLNDIDLDETAHEIKTRFEQLRKGNILGAFKWAN</sequence>
<comment type="catalytic activity">
    <reaction evidence="9 10">
        <text>L-arginyl-[protein] + NAD(+) = N(omega)-(ADP-D-ribosyl)-L-arginyl-[protein] + nicotinamide + H(+)</text>
        <dbReference type="Rhea" id="RHEA:19149"/>
        <dbReference type="Rhea" id="RHEA-COMP:10532"/>
        <dbReference type="Rhea" id="RHEA-COMP:15087"/>
        <dbReference type="ChEBI" id="CHEBI:15378"/>
        <dbReference type="ChEBI" id="CHEBI:17154"/>
        <dbReference type="ChEBI" id="CHEBI:29965"/>
        <dbReference type="ChEBI" id="CHEBI:57540"/>
        <dbReference type="ChEBI" id="CHEBI:142554"/>
        <dbReference type="EC" id="2.4.2.31"/>
    </reaction>
</comment>
<evidence type="ECO:0000313" key="12">
    <source>
        <dbReference type="EMBL" id="CAF3566328.1"/>
    </source>
</evidence>
<accession>A0A814KBY8</accession>
<dbReference type="InterPro" id="IPR000768">
    <property type="entry name" value="ART"/>
</dbReference>
<keyword evidence="5 10" id="KW-0328">Glycosyltransferase</keyword>
<dbReference type="GO" id="GO:0016779">
    <property type="term" value="F:nucleotidyltransferase activity"/>
    <property type="evidence" value="ECO:0007669"/>
    <property type="project" value="UniProtKB-KW"/>
</dbReference>
<dbReference type="Proteomes" id="UP000663823">
    <property type="component" value="Unassembled WGS sequence"/>
</dbReference>
<evidence type="ECO:0000256" key="6">
    <source>
        <dbReference type="ARBA" id="ARBA00022679"/>
    </source>
</evidence>
<evidence type="ECO:0000313" key="11">
    <source>
        <dbReference type="EMBL" id="CAF1047332.1"/>
    </source>
</evidence>
<keyword evidence="8" id="KW-0843">Virulence</keyword>
<evidence type="ECO:0000256" key="3">
    <source>
        <dbReference type="ARBA" id="ARBA00022525"/>
    </source>
</evidence>
<dbReference type="GO" id="GO:0106274">
    <property type="term" value="F:NAD+-protein-arginine ADP-ribosyltransferase activity"/>
    <property type="evidence" value="ECO:0007669"/>
    <property type="project" value="UniProtKB-EC"/>
</dbReference>
<evidence type="ECO:0000256" key="4">
    <source>
        <dbReference type="ARBA" id="ARBA00022656"/>
    </source>
</evidence>
<keyword evidence="6 10" id="KW-0808">Transferase</keyword>
<keyword evidence="10" id="KW-0520">NAD</keyword>
<dbReference type="Gene3D" id="3.90.176.10">
    <property type="entry name" value="Toxin ADP-ribosyltransferase, Chain A, domain 1"/>
    <property type="match status" value="1"/>
</dbReference>
<keyword evidence="10" id="KW-0521">NADP</keyword>
<proteinExistence type="inferred from homology"/>
<comment type="similarity">
    <text evidence="2 10">Belongs to the Arg-specific ADP-ribosyltransferase family.</text>
</comment>
<evidence type="ECO:0000256" key="8">
    <source>
        <dbReference type="ARBA" id="ARBA00023026"/>
    </source>
</evidence>
<evidence type="ECO:0000256" key="5">
    <source>
        <dbReference type="ARBA" id="ARBA00022676"/>
    </source>
</evidence>
<evidence type="ECO:0000256" key="9">
    <source>
        <dbReference type="ARBA" id="ARBA00047597"/>
    </source>
</evidence>
<dbReference type="InterPro" id="IPR050999">
    <property type="entry name" value="ADP-ribosyltransferase_ARG"/>
</dbReference>
<dbReference type="EC" id="2.4.2.31" evidence="10"/>
<dbReference type="OrthoDB" id="10032518at2759"/>
<protein>
    <recommendedName>
        <fullName evidence="10">NAD(P)(+)--arginine ADP-ribosyltransferase</fullName>
        <ecNumber evidence="10">2.4.2.31</ecNumber>
    </recommendedName>
    <alternativeName>
        <fullName evidence="10">Mono(ADP-ribosyl)transferase</fullName>
    </alternativeName>
</protein>
<dbReference type="EMBL" id="CAJOAX010000321">
    <property type="protein sequence ID" value="CAF3566328.1"/>
    <property type="molecule type" value="Genomic_DNA"/>
</dbReference>
<comment type="subcellular location">
    <subcellularLocation>
        <location evidence="1">Secreted</location>
    </subcellularLocation>
</comment>
<name>A0A814KBY8_9BILA</name>
<evidence type="ECO:0000256" key="1">
    <source>
        <dbReference type="ARBA" id="ARBA00004613"/>
    </source>
</evidence>
<dbReference type="GO" id="GO:0003950">
    <property type="term" value="F:NAD+ poly-ADP-ribosyltransferase activity"/>
    <property type="evidence" value="ECO:0007669"/>
    <property type="project" value="TreeGrafter"/>
</dbReference>
<dbReference type="PANTHER" id="PTHR10339">
    <property type="entry name" value="ADP-RIBOSYLTRANSFERASE"/>
    <property type="match status" value="1"/>
</dbReference>
<dbReference type="SUPFAM" id="SSF56399">
    <property type="entry name" value="ADP-ribosylation"/>
    <property type="match status" value="1"/>
</dbReference>